<evidence type="ECO:0000256" key="6">
    <source>
        <dbReference type="RuleBase" id="RU364030"/>
    </source>
</evidence>
<comment type="function">
    <text evidence="1">Tubulin-folding protein; involved in the early step of the tubulin folding pathway.</text>
</comment>
<dbReference type="OrthoDB" id="296187at2759"/>
<keyword evidence="6" id="KW-0206">Cytoskeleton</keyword>
<evidence type="ECO:0000256" key="1">
    <source>
        <dbReference type="ARBA" id="ARBA00003046"/>
    </source>
</evidence>
<comment type="subunit">
    <text evidence="5 6">Supercomplex made of cofactors A to E. Cofactors A and D function by capturing and stabilizing tubulin in a quasi-native conformation. Cofactor E binds to the cofactor D-tubulin complex; interaction with cofactor C then causes the release of tubulin polypeptides that are committed to the native state.</text>
</comment>
<comment type="subcellular location">
    <subcellularLocation>
        <location evidence="6">Cytoplasm</location>
        <location evidence="6">Cytoskeleton</location>
    </subcellularLocation>
</comment>
<dbReference type="VEuPathDB" id="VectorBase:LDEU002650"/>
<dbReference type="STRING" id="299467.A0A443SPD7"/>
<evidence type="ECO:0000256" key="2">
    <source>
        <dbReference type="ARBA" id="ARBA00006806"/>
    </source>
</evidence>
<dbReference type="GO" id="GO:0005829">
    <property type="term" value="C:cytosol"/>
    <property type="evidence" value="ECO:0007669"/>
    <property type="project" value="TreeGrafter"/>
</dbReference>
<keyword evidence="6" id="KW-0493">Microtubule</keyword>
<accession>A0A443SPD7</accession>
<dbReference type="Proteomes" id="UP000288716">
    <property type="component" value="Unassembled WGS sequence"/>
</dbReference>
<dbReference type="PANTHER" id="PTHR21500">
    <property type="entry name" value="TUBULIN-SPECIFIC CHAPERONE A"/>
    <property type="match status" value="1"/>
</dbReference>
<protein>
    <recommendedName>
        <fullName evidence="3 6">Tubulin-specific chaperone A</fullName>
    </recommendedName>
</protein>
<dbReference type="InterPro" id="IPR036126">
    <property type="entry name" value="TBCA_sf"/>
</dbReference>
<keyword evidence="6" id="KW-0963">Cytoplasm</keyword>
<keyword evidence="9" id="KW-1185">Reference proteome</keyword>
<evidence type="ECO:0000256" key="4">
    <source>
        <dbReference type="ARBA" id="ARBA00023186"/>
    </source>
</evidence>
<reference evidence="8 9" key="1">
    <citation type="journal article" date="2018" name="Gigascience">
        <title>Genomes of trombidid mites reveal novel predicted allergens and laterally-transferred genes associated with secondary metabolism.</title>
        <authorList>
            <person name="Dong X."/>
            <person name="Chaisiri K."/>
            <person name="Xia D."/>
            <person name="Armstrong S.D."/>
            <person name="Fang Y."/>
            <person name="Donnelly M.J."/>
            <person name="Kadowaki T."/>
            <person name="McGarry J.W."/>
            <person name="Darby A.C."/>
            <person name="Makepeace B.L."/>
        </authorList>
    </citation>
    <scope>NUCLEOTIDE SEQUENCE [LARGE SCALE GENOMIC DNA]</scope>
    <source>
        <strain evidence="8">UoL-UT</strain>
    </source>
</reference>
<evidence type="ECO:0000313" key="9">
    <source>
        <dbReference type="Proteomes" id="UP000288716"/>
    </source>
</evidence>
<comment type="similarity">
    <text evidence="2 6">Belongs to the TBCA family.</text>
</comment>
<dbReference type="EMBL" id="NCKV01000935">
    <property type="protein sequence ID" value="RWS29391.1"/>
    <property type="molecule type" value="Genomic_DNA"/>
</dbReference>
<keyword evidence="4 6" id="KW-0143">Chaperone</keyword>
<gene>
    <name evidence="8" type="ORF">B4U80_05883</name>
</gene>
<dbReference type="Pfam" id="PF02970">
    <property type="entry name" value="TBCA"/>
    <property type="match status" value="1"/>
</dbReference>
<comment type="caution">
    <text evidence="8">The sequence shown here is derived from an EMBL/GenBank/DDBJ whole genome shotgun (WGS) entry which is preliminary data.</text>
</comment>
<dbReference type="Gene3D" id="1.20.58.90">
    <property type="match status" value="1"/>
</dbReference>
<sequence length="88" mass="10551">MYEKEVETEKERLNKMITEAKDEYEIRNQEQVINESLMMLPDCQKRIYNAYNDLKSLLQVIVMFIKTSHLTFLRCTGNGGIFERQRRS</sequence>
<evidence type="ECO:0000256" key="3">
    <source>
        <dbReference type="ARBA" id="ARBA00015002"/>
    </source>
</evidence>
<proteinExistence type="inferred from homology"/>
<dbReference type="AlphaFoldDB" id="A0A443SPD7"/>
<dbReference type="PANTHER" id="PTHR21500:SF0">
    <property type="entry name" value="TUBULIN-SPECIFIC CHAPERONE A"/>
    <property type="match status" value="1"/>
</dbReference>
<dbReference type="InterPro" id="IPR004226">
    <property type="entry name" value="TBCA"/>
</dbReference>
<name>A0A443SPD7_9ACAR</name>
<evidence type="ECO:0000256" key="5">
    <source>
        <dbReference type="ARBA" id="ARBA00026055"/>
    </source>
</evidence>
<keyword evidence="7" id="KW-0175">Coiled coil</keyword>
<feature type="coiled-coil region" evidence="7">
    <location>
        <begin position="3"/>
        <end position="30"/>
    </location>
</feature>
<organism evidence="8 9">
    <name type="scientific">Leptotrombidium deliense</name>
    <dbReference type="NCBI Taxonomy" id="299467"/>
    <lineage>
        <taxon>Eukaryota</taxon>
        <taxon>Metazoa</taxon>
        <taxon>Ecdysozoa</taxon>
        <taxon>Arthropoda</taxon>
        <taxon>Chelicerata</taxon>
        <taxon>Arachnida</taxon>
        <taxon>Acari</taxon>
        <taxon>Acariformes</taxon>
        <taxon>Trombidiformes</taxon>
        <taxon>Prostigmata</taxon>
        <taxon>Anystina</taxon>
        <taxon>Parasitengona</taxon>
        <taxon>Trombiculoidea</taxon>
        <taxon>Trombiculidae</taxon>
        <taxon>Leptotrombidium</taxon>
    </lineage>
</organism>
<dbReference type="SUPFAM" id="SSF46988">
    <property type="entry name" value="Tubulin chaperone cofactor A"/>
    <property type="match status" value="1"/>
</dbReference>
<evidence type="ECO:0000313" key="8">
    <source>
        <dbReference type="EMBL" id="RWS29391.1"/>
    </source>
</evidence>
<dbReference type="GO" id="GO:0005874">
    <property type="term" value="C:microtubule"/>
    <property type="evidence" value="ECO:0007669"/>
    <property type="project" value="UniProtKB-KW"/>
</dbReference>
<evidence type="ECO:0000256" key="7">
    <source>
        <dbReference type="SAM" id="Coils"/>
    </source>
</evidence>
<dbReference type="GO" id="GO:0048487">
    <property type="term" value="F:beta-tubulin binding"/>
    <property type="evidence" value="ECO:0007669"/>
    <property type="project" value="InterPro"/>
</dbReference>
<dbReference type="GO" id="GO:0007021">
    <property type="term" value="P:tubulin complex assembly"/>
    <property type="evidence" value="ECO:0007669"/>
    <property type="project" value="UniProtKB-UniRule"/>
</dbReference>
<dbReference type="GO" id="GO:0007023">
    <property type="term" value="P:post-chaperonin tubulin folding pathway"/>
    <property type="evidence" value="ECO:0007669"/>
    <property type="project" value="UniProtKB-UniRule"/>
</dbReference>